<reference evidence="3 5" key="2">
    <citation type="submission" date="2018-06" db="EMBL/GenBank/DDBJ databases">
        <authorList>
            <consortium name="Pathogen Informatics"/>
            <person name="Doyle S."/>
        </authorList>
    </citation>
    <scope>NUCLEOTIDE SEQUENCE [LARGE SCALE GENOMIC DNA]</scope>
    <source>
        <strain evidence="3 5">NCTC11632</strain>
    </source>
</reference>
<evidence type="ECO:0000313" key="3">
    <source>
        <dbReference type="EMBL" id="SUB89941.1"/>
    </source>
</evidence>
<evidence type="ECO:0000259" key="1">
    <source>
        <dbReference type="Pfam" id="PF26306"/>
    </source>
</evidence>
<gene>
    <name evidence="2" type="ORF">HQ47_05770</name>
    <name evidence="3" type="ORF">NCTC11632_02072</name>
</gene>
<dbReference type="OrthoDB" id="1046951at2"/>
<evidence type="ECO:0000313" key="5">
    <source>
        <dbReference type="Proteomes" id="UP000254156"/>
    </source>
</evidence>
<dbReference type="Proteomes" id="UP000254156">
    <property type="component" value="Unassembled WGS sequence"/>
</dbReference>
<dbReference type="InterPro" id="IPR058822">
    <property type="entry name" value="Ig-like_FimD_3rd"/>
</dbReference>
<reference evidence="2 4" key="1">
    <citation type="submission" date="2014-09" db="EMBL/GenBank/DDBJ databases">
        <title>Draft Genome Sequence of Porphyromonas macacae COT-192_OH2859.</title>
        <authorList>
            <person name="Wallis C."/>
            <person name="Deusch O."/>
            <person name="O'Flynn C."/>
            <person name="Davis I."/>
            <person name="Horsfall A."/>
            <person name="Kirkwood N."/>
            <person name="Harris S."/>
            <person name="Eisen J.A."/>
            <person name="Coil D.A."/>
            <person name="Darling A.E."/>
            <person name="Jospin G."/>
            <person name="Alexiev A."/>
        </authorList>
    </citation>
    <scope>NUCLEOTIDE SEQUENCE [LARGE SCALE GENOMIC DNA]</scope>
    <source>
        <strain evidence="4">COT-192 OH2859</strain>
        <strain evidence="2">COT-192_OH2859</strain>
    </source>
</reference>
<dbReference type="Proteomes" id="UP000030103">
    <property type="component" value="Unassembled WGS sequence"/>
</dbReference>
<dbReference type="EMBL" id="UGTF01000002">
    <property type="protein sequence ID" value="SUB89941.1"/>
    <property type="molecule type" value="Genomic_DNA"/>
</dbReference>
<sequence length="658" mass="74664">MKIKLYSVALLFLFIGLFSNCIKEDAEPVKQPAGKRAFVFNINIGEHGVRQATEAGEDLFNENKIEKLWLFANKKNQANLFIGASCEPIEGNRYRVAITAEQEQQLNGDVLDIYLVANHDFSTGVKPETVEALKGYLLENKNLNKVQLQSFVMLGVTQKAVNTAHPESKDLGQISLKRILSKIRFNMPVLDLTGYELEGEPEAKLCNFRTQGYLDKAENAGSLINMEQYSLLNELYGNKKCKRYYSFYSEWSNTNENEAPYIMLAINLKRTGENQAAKKYYYRVPVKASEARLKNNVLYDLSVTIETLGGPGPDFPVTVQSSEVSIKEWSTYPDVNSDISSPKYLLVEENNVIMSVVDNYRVGYKSSSLVTPRITKCYYQYVNEDGQVVQDNIPSDNEYYPVLSTSDTHISFTAKIQTNNVPKHFTIELKNSEGLKDNVHVIQYPGQYIAYTFGEKSSWRPDGTLAPGLNNKAVYHIVILIPPKDGEMILGFPETETRSFYSKSGSYNYYKEMDDDHITSDSEETKKTVSPSFELASQLGATIRMKLYENWSGTDYLRYYGPDNYDIQRSYAMHVCASYTETRIVNGKEQTLDDWRLPTEAEIRLIDELQHNGSVKAIMTGKWYWSASGAVKLKQGEGNSSSTSAHTRCVRDVKEYEF</sequence>
<accession>A0A0A2ECL0</accession>
<dbReference type="eggNOG" id="ENOG502Z7S7">
    <property type="taxonomic scope" value="Bacteria"/>
</dbReference>
<dbReference type="AlphaFoldDB" id="A0A0A2ECL0"/>
<protein>
    <recommendedName>
        <fullName evidence="1">Major fimbrium tip subunit FimD third Ig-like domain-containing protein</fullName>
    </recommendedName>
</protein>
<organism evidence="2 4">
    <name type="scientific">Porphyromonas macacae</name>
    <dbReference type="NCBI Taxonomy" id="28115"/>
    <lineage>
        <taxon>Bacteria</taxon>
        <taxon>Pseudomonadati</taxon>
        <taxon>Bacteroidota</taxon>
        <taxon>Bacteroidia</taxon>
        <taxon>Bacteroidales</taxon>
        <taxon>Porphyromonadaceae</taxon>
        <taxon>Porphyromonas</taxon>
    </lineage>
</organism>
<evidence type="ECO:0000313" key="2">
    <source>
        <dbReference type="EMBL" id="KGN74174.1"/>
    </source>
</evidence>
<keyword evidence="4" id="KW-1185">Reference proteome</keyword>
<dbReference type="STRING" id="28115.HQ47_05770"/>
<feature type="domain" description="Major fimbrium tip subunit FimD third Ig-like" evidence="1">
    <location>
        <begin position="346"/>
        <end position="445"/>
    </location>
</feature>
<name>A0A0A2ECL0_9PORP</name>
<dbReference type="Pfam" id="PF26306">
    <property type="entry name" value="FimD_3rd"/>
    <property type="match status" value="1"/>
</dbReference>
<dbReference type="EMBL" id="JRFA01000015">
    <property type="protein sequence ID" value="KGN74174.1"/>
    <property type="molecule type" value="Genomic_DNA"/>
</dbReference>
<proteinExistence type="predicted"/>
<dbReference type="RefSeq" id="WP_036873932.1">
    <property type="nucleotide sequence ID" value="NZ_JRFA01000015.1"/>
</dbReference>
<evidence type="ECO:0000313" key="4">
    <source>
        <dbReference type="Proteomes" id="UP000030103"/>
    </source>
</evidence>